<comment type="caution">
    <text evidence="15">The sequence shown here is derived from an EMBL/GenBank/DDBJ whole genome shotgun (WGS) entry which is preliminary data.</text>
</comment>
<keyword evidence="6 8" id="KW-0560">Oxidoreductase</keyword>
<evidence type="ECO:0000256" key="5">
    <source>
        <dbReference type="ARBA" id="ARBA00022833"/>
    </source>
</evidence>
<feature type="binding site" evidence="8 12">
    <location>
        <position position="232"/>
    </location>
    <ligand>
        <name>substrate</name>
    </ligand>
</feature>
<dbReference type="PANTHER" id="PTHR21256:SF2">
    <property type="entry name" value="HISTIDINE BIOSYNTHESIS TRIFUNCTIONAL PROTEIN"/>
    <property type="match status" value="1"/>
</dbReference>
<evidence type="ECO:0000256" key="12">
    <source>
        <dbReference type="PIRSR" id="PIRSR000099-3"/>
    </source>
</evidence>
<feature type="binding site" evidence="8 12">
    <location>
        <position position="356"/>
    </location>
    <ligand>
        <name>substrate</name>
    </ligand>
</feature>
<comment type="catalytic activity">
    <reaction evidence="7 8">
        <text>L-histidinol + 2 NAD(+) + H2O = L-histidine + 2 NADH + 3 H(+)</text>
        <dbReference type="Rhea" id="RHEA:20641"/>
        <dbReference type="ChEBI" id="CHEBI:15377"/>
        <dbReference type="ChEBI" id="CHEBI:15378"/>
        <dbReference type="ChEBI" id="CHEBI:57540"/>
        <dbReference type="ChEBI" id="CHEBI:57595"/>
        <dbReference type="ChEBI" id="CHEBI:57699"/>
        <dbReference type="ChEBI" id="CHEBI:57945"/>
        <dbReference type="EC" id="1.1.1.23"/>
    </reaction>
</comment>
<accession>A0AAP7DJT1</accession>
<dbReference type="FunFam" id="3.40.50.1980:FF:000026">
    <property type="entry name" value="Histidinol dehydrogenase"/>
    <property type="match status" value="1"/>
</dbReference>
<evidence type="ECO:0000313" key="15">
    <source>
        <dbReference type="EMBL" id="NOJ72250.1"/>
    </source>
</evidence>
<comment type="function">
    <text evidence="1 8">Catalyzes the sequential NAD-dependent oxidations of L-histidinol to L-histidinaldehyde and then to L-histidine.</text>
</comment>
<dbReference type="CDD" id="cd06572">
    <property type="entry name" value="Histidinol_dh"/>
    <property type="match status" value="1"/>
</dbReference>
<feature type="binding site" evidence="8 12">
    <location>
        <position position="257"/>
    </location>
    <ligand>
        <name>substrate</name>
    </ligand>
</feature>
<evidence type="ECO:0000256" key="11">
    <source>
        <dbReference type="PIRSR" id="PIRSR000099-2"/>
    </source>
</evidence>
<feature type="binding site" evidence="8 13">
    <location>
        <position position="415"/>
    </location>
    <ligand>
        <name>Zn(2+)</name>
        <dbReference type="ChEBI" id="CHEBI:29105"/>
    </ligand>
</feature>
<evidence type="ECO:0000256" key="3">
    <source>
        <dbReference type="ARBA" id="ARBA00012965"/>
    </source>
</evidence>
<dbReference type="GO" id="GO:0000105">
    <property type="term" value="P:L-histidine biosynthetic process"/>
    <property type="evidence" value="ECO:0007669"/>
    <property type="project" value="UniProtKB-UniRule"/>
</dbReference>
<evidence type="ECO:0000256" key="4">
    <source>
        <dbReference type="ARBA" id="ARBA00022723"/>
    </source>
</evidence>
<dbReference type="FunFam" id="3.40.50.1980:FF:000001">
    <property type="entry name" value="Histidinol dehydrogenase"/>
    <property type="match status" value="1"/>
</dbReference>
<feature type="binding site" evidence="8 13">
    <location>
        <position position="254"/>
    </location>
    <ligand>
        <name>Zn(2+)</name>
        <dbReference type="ChEBI" id="CHEBI:29105"/>
    </ligand>
</feature>
<evidence type="ECO:0000256" key="14">
    <source>
        <dbReference type="RuleBase" id="RU004175"/>
    </source>
</evidence>
<dbReference type="HAMAP" id="MF_01024">
    <property type="entry name" value="HisD"/>
    <property type="match status" value="1"/>
</dbReference>
<evidence type="ECO:0000256" key="6">
    <source>
        <dbReference type="ARBA" id="ARBA00023002"/>
    </source>
</evidence>
<dbReference type="PIRSF" id="PIRSF000099">
    <property type="entry name" value="Histidinol_dh"/>
    <property type="match status" value="1"/>
</dbReference>
<evidence type="ECO:0000313" key="16">
    <source>
        <dbReference type="Proteomes" id="UP000552038"/>
    </source>
</evidence>
<sequence length="437" mass="47758">MRIIQAADWNLARKVDYGTPDQLNSVKCIVSDVRYEGDAGLLKYTSEHDKVELTQEQLRVTEADISQAYEQVEQAFLTAIRQAASNIRRFHKRQKRTSWMECEPDGTLLGQIMCPLKRVGVYVPGGKAAYPSSVLMNVIPAQVAGVKEIVMVTPPATGGVEGINPYILVAAAEAGVKEIYRVGGAQAIAALAYGTETIAPVDKICGPGNIYVALAKREVYGAVDIDSIAGPSEIVVLADKWANPVYVAADLLSQAEHDEMASAVLVTDSMELAQAVSFEVDRQLQELPRYPIARASIEQYGAILVVQDLQEGVKLVNRMAPEHVEIMTEEPMEWLGLIENAGAIFLGAYSSEPVGDYFAGPNHIIPTNGTARFSSPVDVDMFMKKSSLIRYSKEALLTNGAAIIELARHEGLEGHARAIEVRLREQSYDKKELHNES</sequence>
<evidence type="ECO:0000256" key="10">
    <source>
        <dbReference type="PIRSR" id="PIRSR000099-1"/>
    </source>
</evidence>
<dbReference type="GO" id="GO:0004399">
    <property type="term" value="F:histidinol dehydrogenase activity"/>
    <property type="evidence" value="ECO:0007669"/>
    <property type="project" value="UniProtKB-UniRule"/>
</dbReference>
<feature type="binding site" evidence="8 11">
    <location>
        <position position="209"/>
    </location>
    <ligand>
        <name>NAD(+)</name>
        <dbReference type="ChEBI" id="CHEBI:57540"/>
    </ligand>
</feature>
<dbReference type="Proteomes" id="UP000552038">
    <property type="component" value="Unassembled WGS sequence"/>
</dbReference>
<feature type="binding site" evidence="8 12">
    <location>
        <position position="323"/>
    </location>
    <ligand>
        <name>substrate</name>
    </ligand>
</feature>
<feature type="binding site" evidence="8 12">
    <location>
        <position position="410"/>
    </location>
    <ligand>
        <name>substrate</name>
    </ligand>
</feature>
<dbReference type="PRINTS" id="PR00083">
    <property type="entry name" value="HOLDHDRGNASE"/>
</dbReference>
<reference evidence="15 16" key="1">
    <citation type="submission" date="2020-05" db="EMBL/GenBank/DDBJ databases">
        <title>Whole genome sequencing and identification of novel metabolites from Paenibacillus alvei strain JR949.</title>
        <authorList>
            <person name="Rajendhran J."/>
            <person name="Sree Pranav P."/>
            <person name="Mahalakshmi B."/>
            <person name="Karthikeyan R."/>
        </authorList>
    </citation>
    <scope>NUCLEOTIDE SEQUENCE [LARGE SCALE GENOMIC DNA]</scope>
    <source>
        <strain evidence="15 16">JR949</strain>
    </source>
</reference>
<feature type="active site" description="Proton acceptor" evidence="8 10">
    <location>
        <position position="322"/>
    </location>
</feature>
<evidence type="ECO:0000256" key="13">
    <source>
        <dbReference type="PIRSR" id="PIRSR000099-4"/>
    </source>
</evidence>
<dbReference type="PROSITE" id="PS00611">
    <property type="entry name" value="HISOL_DEHYDROGENASE"/>
    <property type="match status" value="1"/>
</dbReference>
<feature type="binding site" evidence="8 12">
    <location>
        <position position="415"/>
    </location>
    <ligand>
        <name>substrate</name>
    </ligand>
</feature>
<gene>
    <name evidence="8 15" type="primary">hisD</name>
    <name evidence="15" type="ORF">HMI46_17005</name>
</gene>
<dbReference type="NCBIfam" id="TIGR00069">
    <property type="entry name" value="hisD"/>
    <property type="match status" value="1"/>
</dbReference>
<dbReference type="InterPro" id="IPR001692">
    <property type="entry name" value="Histidinol_DH_CS"/>
</dbReference>
<dbReference type="InterPro" id="IPR022695">
    <property type="entry name" value="Histidinol_DH_monofunct"/>
</dbReference>
<dbReference type="GO" id="GO:0008270">
    <property type="term" value="F:zinc ion binding"/>
    <property type="evidence" value="ECO:0007669"/>
    <property type="project" value="UniProtKB-UniRule"/>
</dbReference>
<name>A0AAP7DJT1_PAEAL</name>
<dbReference type="AlphaFoldDB" id="A0AAP7DJT1"/>
<feature type="active site" description="Proton acceptor" evidence="8 10">
    <location>
        <position position="323"/>
    </location>
</feature>
<dbReference type="Gene3D" id="1.20.5.1300">
    <property type="match status" value="1"/>
</dbReference>
<comment type="pathway">
    <text evidence="8">Amino-acid biosynthesis; L-histidine biosynthesis; L-histidine from 5-phospho-alpha-D-ribose 1-diphosphate: step 9/9.</text>
</comment>
<keyword evidence="8 11" id="KW-0520">NAD</keyword>
<dbReference type="EMBL" id="JABFOR010000023">
    <property type="protein sequence ID" value="NOJ72250.1"/>
    <property type="molecule type" value="Genomic_DNA"/>
</dbReference>
<feature type="binding site" evidence="8 13">
    <location>
        <position position="257"/>
    </location>
    <ligand>
        <name>Zn(2+)</name>
        <dbReference type="ChEBI" id="CHEBI:29105"/>
    </ligand>
</feature>
<dbReference type="PANTHER" id="PTHR21256">
    <property type="entry name" value="HISTIDINOL DEHYDROGENASE HDH"/>
    <property type="match status" value="1"/>
</dbReference>
<evidence type="ECO:0000256" key="7">
    <source>
        <dbReference type="ARBA" id="ARBA00049489"/>
    </source>
</evidence>
<dbReference type="Pfam" id="PF00815">
    <property type="entry name" value="Histidinol_dh"/>
    <property type="match status" value="1"/>
</dbReference>
<dbReference type="InterPro" id="IPR012131">
    <property type="entry name" value="Hstdl_DH"/>
</dbReference>
<dbReference type="Gene3D" id="3.40.50.1980">
    <property type="entry name" value="Nitrogenase molybdenum iron protein domain"/>
    <property type="match status" value="2"/>
</dbReference>
<comment type="cofactor">
    <cofactor evidence="8 13">
        <name>Zn(2+)</name>
        <dbReference type="ChEBI" id="CHEBI:29105"/>
    </cofactor>
    <text evidence="8 13">Binds 1 zinc ion per subunit.</text>
</comment>
<proteinExistence type="inferred from homology"/>
<protein>
    <recommendedName>
        <fullName evidence="3 8">Histidinol dehydrogenase</fullName>
        <shortName evidence="8">HDH</shortName>
        <ecNumber evidence="3 8">1.1.1.23</ecNumber>
    </recommendedName>
</protein>
<dbReference type="SUPFAM" id="SSF53720">
    <property type="entry name" value="ALDH-like"/>
    <property type="match status" value="1"/>
</dbReference>
<evidence type="ECO:0000256" key="2">
    <source>
        <dbReference type="ARBA" id="ARBA00010178"/>
    </source>
</evidence>
<dbReference type="InterPro" id="IPR016161">
    <property type="entry name" value="Ald_DH/histidinol_DH"/>
</dbReference>
<dbReference type="EC" id="1.1.1.23" evidence="3 8"/>
<keyword evidence="5 8" id="KW-0862">Zinc</keyword>
<feature type="binding site" evidence="8 11">
    <location>
        <position position="186"/>
    </location>
    <ligand>
        <name>NAD(+)</name>
        <dbReference type="ChEBI" id="CHEBI:57540"/>
    </ligand>
</feature>
<dbReference type="RefSeq" id="WP_171417811.1">
    <property type="nucleotide sequence ID" value="NZ_JABFOR010000023.1"/>
</dbReference>
<keyword evidence="8" id="KW-0368">Histidine biosynthesis</keyword>
<dbReference type="GO" id="GO:0005829">
    <property type="term" value="C:cytosol"/>
    <property type="evidence" value="ECO:0007669"/>
    <property type="project" value="TreeGrafter"/>
</dbReference>
<evidence type="ECO:0000256" key="8">
    <source>
        <dbReference type="HAMAP-Rule" id="MF_01024"/>
    </source>
</evidence>
<organism evidence="15 16">
    <name type="scientific">Paenibacillus alvei</name>
    <name type="common">Bacillus alvei</name>
    <dbReference type="NCBI Taxonomy" id="44250"/>
    <lineage>
        <taxon>Bacteria</taxon>
        <taxon>Bacillati</taxon>
        <taxon>Bacillota</taxon>
        <taxon>Bacilli</taxon>
        <taxon>Bacillales</taxon>
        <taxon>Paenibacillaceae</taxon>
        <taxon>Paenibacillus</taxon>
    </lineage>
</organism>
<comment type="similarity">
    <text evidence="2 8 9 14">Belongs to the histidinol dehydrogenase family.</text>
</comment>
<keyword evidence="8" id="KW-0028">Amino-acid biosynthesis</keyword>
<dbReference type="GO" id="GO:0051287">
    <property type="term" value="F:NAD binding"/>
    <property type="evidence" value="ECO:0007669"/>
    <property type="project" value="InterPro"/>
</dbReference>
<feature type="binding site" evidence="8 11">
    <location>
        <position position="122"/>
    </location>
    <ligand>
        <name>NAD(+)</name>
        <dbReference type="ChEBI" id="CHEBI:57540"/>
    </ligand>
</feature>
<feature type="binding site" evidence="8 12">
    <location>
        <position position="254"/>
    </location>
    <ligand>
        <name>substrate</name>
    </ligand>
</feature>
<evidence type="ECO:0000256" key="9">
    <source>
        <dbReference type="PIRNR" id="PIRNR000099"/>
    </source>
</evidence>
<keyword evidence="4 8" id="KW-0479">Metal-binding</keyword>
<evidence type="ECO:0000256" key="1">
    <source>
        <dbReference type="ARBA" id="ARBA00003850"/>
    </source>
</evidence>
<feature type="binding site" evidence="8 13">
    <location>
        <position position="356"/>
    </location>
    <ligand>
        <name>Zn(2+)</name>
        <dbReference type="ChEBI" id="CHEBI:29105"/>
    </ligand>
</feature>